<keyword evidence="3" id="KW-1185">Reference proteome</keyword>
<dbReference type="InterPro" id="IPR036259">
    <property type="entry name" value="MFS_trans_sf"/>
</dbReference>
<evidence type="ECO:0000313" key="2">
    <source>
        <dbReference type="EMBL" id="KAE8354598.1"/>
    </source>
</evidence>
<evidence type="ECO:0000313" key="3">
    <source>
        <dbReference type="Proteomes" id="UP000327118"/>
    </source>
</evidence>
<feature type="compositionally biased region" description="Polar residues" evidence="1">
    <location>
        <begin position="1"/>
        <end position="14"/>
    </location>
</feature>
<dbReference type="OrthoDB" id="2962993at2759"/>
<dbReference type="AlphaFoldDB" id="A0A5N6ZB10"/>
<proteinExistence type="predicted"/>
<feature type="region of interest" description="Disordered" evidence="1">
    <location>
        <begin position="1"/>
        <end position="23"/>
    </location>
</feature>
<reference evidence="3" key="1">
    <citation type="submission" date="2019-04" db="EMBL/GenBank/DDBJ databases">
        <title>Friends and foes A comparative genomics studyof 23 Aspergillus species from section Flavi.</title>
        <authorList>
            <consortium name="DOE Joint Genome Institute"/>
            <person name="Kjaerbolling I."/>
            <person name="Vesth T."/>
            <person name="Frisvad J.C."/>
            <person name="Nybo J.L."/>
            <person name="Theobald S."/>
            <person name="Kildgaard S."/>
            <person name="Isbrandt T."/>
            <person name="Kuo A."/>
            <person name="Sato A."/>
            <person name="Lyhne E.K."/>
            <person name="Kogle M.E."/>
            <person name="Wiebenga A."/>
            <person name="Kun R.S."/>
            <person name="Lubbers R.J."/>
            <person name="Makela M.R."/>
            <person name="Barry K."/>
            <person name="Chovatia M."/>
            <person name="Clum A."/>
            <person name="Daum C."/>
            <person name="Haridas S."/>
            <person name="He G."/>
            <person name="LaButti K."/>
            <person name="Lipzen A."/>
            <person name="Mondo S."/>
            <person name="Riley R."/>
            <person name="Salamov A."/>
            <person name="Simmons B.A."/>
            <person name="Magnuson J.K."/>
            <person name="Henrissat B."/>
            <person name="Mortensen U.H."/>
            <person name="Larsen T.O."/>
            <person name="Devries R.P."/>
            <person name="Grigoriev I.V."/>
            <person name="Machida M."/>
            <person name="Baker S.E."/>
            <person name="Andersen M.R."/>
        </authorList>
    </citation>
    <scope>NUCLEOTIDE SEQUENCE [LARGE SCALE GENOMIC DNA]</scope>
    <source>
        <strain evidence="3">CBS 553.77</strain>
    </source>
</reference>
<evidence type="ECO:0000256" key="1">
    <source>
        <dbReference type="SAM" id="MobiDB-lite"/>
    </source>
</evidence>
<dbReference type="EMBL" id="ML739069">
    <property type="protein sequence ID" value="KAE8354598.1"/>
    <property type="molecule type" value="Genomic_DNA"/>
</dbReference>
<sequence length="116" mass="12811">MASTSIDQQDISQENQHDRKTSLEEFGIGDVDDVLDPQEEKLLRNLYRAFIPSIMLTDLSCFLDCTNIGGSPLCIVWSLATIFTGFIQNVAALYARTLILGACEAGLFPCLNLYST</sequence>
<gene>
    <name evidence="2" type="ORF">BDV28DRAFT_146965</name>
</gene>
<accession>A0A5N6ZB10</accession>
<name>A0A5N6ZB10_9EURO</name>
<dbReference type="Proteomes" id="UP000327118">
    <property type="component" value="Unassembled WGS sequence"/>
</dbReference>
<organism evidence="2 3">
    <name type="scientific">Aspergillus coremiiformis</name>
    <dbReference type="NCBI Taxonomy" id="138285"/>
    <lineage>
        <taxon>Eukaryota</taxon>
        <taxon>Fungi</taxon>
        <taxon>Dikarya</taxon>
        <taxon>Ascomycota</taxon>
        <taxon>Pezizomycotina</taxon>
        <taxon>Eurotiomycetes</taxon>
        <taxon>Eurotiomycetidae</taxon>
        <taxon>Eurotiales</taxon>
        <taxon>Aspergillaceae</taxon>
        <taxon>Aspergillus</taxon>
        <taxon>Aspergillus subgen. Circumdati</taxon>
    </lineage>
</organism>
<protein>
    <submittedName>
        <fullName evidence="2">Uncharacterized protein</fullName>
    </submittedName>
</protein>
<dbReference type="SUPFAM" id="SSF103473">
    <property type="entry name" value="MFS general substrate transporter"/>
    <property type="match status" value="1"/>
</dbReference>